<dbReference type="Pfam" id="PF04937">
    <property type="entry name" value="DUF659"/>
    <property type="match status" value="1"/>
</dbReference>
<dbReference type="InterPro" id="IPR007021">
    <property type="entry name" value="DUF659"/>
</dbReference>
<dbReference type="SUPFAM" id="SSF53098">
    <property type="entry name" value="Ribonuclease H-like"/>
    <property type="match status" value="1"/>
</dbReference>
<evidence type="ECO:0000256" key="1">
    <source>
        <dbReference type="SAM" id="Coils"/>
    </source>
</evidence>
<accession>A0A226DVY3</accession>
<protein>
    <submittedName>
        <fullName evidence="3">CGG triplet repeat-binding protein 1</fullName>
    </submittedName>
</protein>
<gene>
    <name evidence="3" type="ORF">Fcan01_16695</name>
</gene>
<keyword evidence="1" id="KW-0175">Coiled coil</keyword>
<organism evidence="3 4">
    <name type="scientific">Folsomia candida</name>
    <name type="common">Springtail</name>
    <dbReference type="NCBI Taxonomy" id="158441"/>
    <lineage>
        <taxon>Eukaryota</taxon>
        <taxon>Metazoa</taxon>
        <taxon>Ecdysozoa</taxon>
        <taxon>Arthropoda</taxon>
        <taxon>Hexapoda</taxon>
        <taxon>Collembola</taxon>
        <taxon>Entomobryomorpha</taxon>
        <taxon>Isotomoidea</taxon>
        <taxon>Isotomidae</taxon>
        <taxon>Proisotominae</taxon>
        <taxon>Folsomia</taxon>
    </lineage>
</organism>
<dbReference type="EMBL" id="LNIX01000011">
    <property type="protein sequence ID" value="OXA48964.1"/>
    <property type="molecule type" value="Genomic_DNA"/>
</dbReference>
<dbReference type="InterPro" id="IPR012337">
    <property type="entry name" value="RNaseH-like_sf"/>
</dbReference>
<evidence type="ECO:0000313" key="4">
    <source>
        <dbReference type="Proteomes" id="UP000198287"/>
    </source>
</evidence>
<dbReference type="InterPro" id="IPR033375">
    <property type="entry name" value="Cggbp1"/>
</dbReference>
<proteinExistence type="predicted"/>
<dbReference type="OMA" id="SKMIHIT"/>
<dbReference type="PANTHER" id="PTHR32344">
    <property type="entry name" value="U1-TYPE DOMAIN-CONTAINING PROTEIN"/>
    <property type="match status" value="1"/>
</dbReference>
<name>A0A226DVY3_FOLCA</name>
<dbReference type="STRING" id="158441.A0A226DVY3"/>
<dbReference type="AlphaFoldDB" id="A0A226DVY3"/>
<dbReference type="GO" id="GO:0005634">
    <property type="term" value="C:nucleus"/>
    <property type="evidence" value="ECO:0007669"/>
    <property type="project" value="InterPro"/>
</dbReference>
<comment type="caution">
    <text evidence="3">The sequence shown here is derived from an EMBL/GenBank/DDBJ whole genome shotgun (WGS) entry which is preliminary data.</text>
</comment>
<dbReference type="PANTHER" id="PTHR32344:SF1">
    <property type="entry name" value="U1-TYPE DOMAIN-CONTAINING PROTEIN"/>
    <property type="match status" value="1"/>
</dbReference>
<dbReference type="Proteomes" id="UP000198287">
    <property type="component" value="Unassembled WGS sequence"/>
</dbReference>
<dbReference type="GO" id="GO:0006357">
    <property type="term" value="P:regulation of transcription by RNA polymerase II"/>
    <property type="evidence" value="ECO:0007669"/>
    <property type="project" value="InterPro"/>
</dbReference>
<reference evidence="3 4" key="1">
    <citation type="submission" date="2015-12" db="EMBL/GenBank/DDBJ databases">
        <title>The genome of Folsomia candida.</title>
        <authorList>
            <person name="Faddeeva A."/>
            <person name="Derks M.F."/>
            <person name="Anvar Y."/>
            <person name="Smit S."/>
            <person name="Van Straalen N."/>
            <person name="Roelofs D."/>
        </authorList>
    </citation>
    <scope>NUCLEOTIDE SEQUENCE [LARGE SCALE GENOMIC DNA]</scope>
    <source>
        <strain evidence="3 4">VU population</strain>
        <tissue evidence="3">Whole body</tissue>
    </source>
</reference>
<feature type="domain" description="DUF659" evidence="2">
    <location>
        <begin position="123"/>
        <end position="279"/>
    </location>
</feature>
<evidence type="ECO:0000259" key="2">
    <source>
        <dbReference type="Pfam" id="PF04937"/>
    </source>
</evidence>
<evidence type="ECO:0000313" key="3">
    <source>
        <dbReference type="EMBL" id="OXA48964.1"/>
    </source>
</evidence>
<sequence>MGRMKIDKSSLRKSWIEDLKVNNIMKIGGAKIICLACQDGFSFKEKCEMEQHIQTRKHQNSAKKFLNQSQRQSLLSETVEAPPIKTFNLDLYRAFVSAGIPWNKLKNPDLEGFLQKYTGKTIPDESTLRKNYLPNIYNSAIEKIRRDVGLDPIWLQIDETTDKCGRFIANVIIGSLRKDNPTKSHLICSTQLDKTNNSTVSKCLLDALQLLWPGSKQDDIEKKFLLLITDGVEYMIKAGKNLKTLYGKLLHVTCIAHGMNRVAEDIRSHFPEVDKFVANMMAAFKKAPRRIAIYKAKYPDLPLPPSPVITRWGTWLSAVEFYANHFDKIKDIVKDLPDDSASVKALKTLVSSAELPRNLAFLTLNYTFLAAKLKEMQEKNSSLRQSLQYLDDIESKLFSVRGNVGKSVIEKFKSVIGKNPDLEKLKGISAVLEGNDADDHDDPTLGLNPAEIASFQFAPITSVEAERSFSMHKFLLSDRRHGLTPENLEMELISHFELLHDDDDN</sequence>
<keyword evidence="4" id="KW-1185">Reference proteome</keyword>
<feature type="coiled-coil region" evidence="1">
    <location>
        <begin position="359"/>
        <end position="386"/>
    </location>
</feature>
<dbReference type="GO" id="GO:0003690">
    <property type="term" value="F:double-stranded DNA binding"/>
    <property type="evidence" value="ECO:0007669"/>
    <property type="project" value="InterPro"/>
</dbReference>